<gene>
    <name evidence="7" type="ORF">M989_03341</name>
</gene>
<dbReference type="InterPro" id="IPR000743">
    <property type="entry name" value="Glyco_hydro_28"/>
</dbReference>
<dbReference type="RefSeq" id="WP_064547105.1">
    <property type="nucleotide sequence ID" value="NZ_LXEU01000067.1"/>
</dbReference>
<dbReference type="Pfam" id="PF00295">
    <property type="entry name" value="Glyco_hydro_28"/>
    <property type="match status" value="1"/>
</dbReference>
<keyword evidence="3 4" id="KW-0326">Glycosidase</keyword>
<proteinExistence type="inferred from homology"/>
<organism evidence="7 8">
    <name type="scientific">Kluyvera georgiana ATCC 51603</name>
    <dbReference type="NCBI Taxonomy" id="1354264"/>
    <lineage>
        <taxon>Bacteria</taxon>
        <taxon>Pseudomonadati</taxon>
        <taxon>Pseudomonadota</taxon>
        <taxon>Gammaproteobacteria</taxon>
        <taxon>Enterobacterales</taxon>
        <taxon>Enterobacteriaceae</taxon>
        <taxon>Kluyvera</taxon>
    </lineage>
</organism>
<evidence type="ECO:0000259" key="6">
    <source>
        <dbReference type="Pfam" id="PF12708"/>
    </source>
</evidence>
<evidence type="ECO:0000313" key="7">
    <source>
        <dbReference type="EMBL" id="OAT49885.1"/>
    </source>
</evidence>
<dbReference type="AlphaFoldDB" id="A0A1B7JPT4"/>
<dbReference type="InterPro" id="IPR006626">
    <property type="entry name" value="PbH1"/>
</dbReference>
<dbReference type="Proteomes" id="UP000078386">
    <property type="component" value="Unassembled WGS sequence"/>
</dbReference>
<dbReference type="Pfam" id="PF00395">
    <property type="entry name" value="SLH"/>
    <property type="match status" value="1"/>
</dbReference>
<evidence type="ECO:0000256" key="1">
    <source>
        <dbReference type="ARBA" id="ARBA00008834"/>
    </source>
</evidence>
<protein>
    <submittedName>
        <fullName evidence="7">Polygalacturonase</fullName>
        <ecNumber evidence="7">3.2.1.15</ecNumber>
    </submittedName>
</protein>
<dbReference type="Gene3D" id="2.160.20.10">
    <property type="entry name" value="Single-stranded right-handed beta-helix, Pectin lyase-like"/>
    <property type="match status" value="1"/>
</dbReference>
<dbReference type="PANTHER" id="PTHR31339:SF9">
    <property type="entry name" value="PLASMIN AND FIBRONECTIN-BINDING PROTEIN A"/>
    <property type="match status" value="1"/>
</dbReference>
<dbReference type="GO" id="GO:0005975">
    <property type="term" value="P:carbohydrate metabolic process"/>
    <property type="evidence" value="ECO:0007669"/>
    <property type="project" value="InterPro"/>
</dbReference>
<evidence type="ECO:0000313" key="8">
    <source>
        <dbReference type="Proteomes" id="UP000078386"/>
    </source>
</evidence>
<accession>A0A1B7JPT4</accession>
<dbReference type="EC" id="3.2.1.15" evidence="7"/>
<comment type="similarity">
    <text evidence="1 4">Belongs to the glycosyl hydrolase 28 family.</text>
</comment>
<dbReference type="SUPFAM" id="SSF51126">
    <property type="entry name" value="Pectin lyase-like"/>
    <property type="match status" value="1"/>
</dbReference>
<dbReference type="InterPro" id="IPR051801">
    <property type="entry name" value="GH28_Enzymes"/>
</dbReference>
<comment type="caution">
    <text evidence="7">The sequence shown here is derived from an EMBL/GenBank/DDBJ whole genome shotgun (WGS) entry which is preliminary data.</text>
</comment>
<dbReference type="InterPro" id="IPR012334">
    <property type="entry name" value="Pectin_lyas_fold"/>
</dbReference>
<dbReference type="Pfam" id="PF12708">
    <property type="entry name" value="Pect-lyase_RHGA_epim"/>
    <property type="match status" value="1"/>
</dbReference>
<evidence type="ECO:0000256" key="4">
    <source>
        <dbReference type="RuleBase" id="RU361169"/>
    </source>
</evidence>
<evidence type="ECO:0000259" key="5">
    <source>
        <dbReference type="Pfam" id="PF00395"/>
    </source>
</evidence>
<dbReference type="PATRIC" id="fig|1354264.4.peg.3477"/>
<dbReference type="EMBL" id="LXEU01000067">
    <property type="protein sequence ID" value="OAT49885.1"/>
    <property type="molecule type" value="Genomic_DNA"/>
</dbReference>
<dbReference type="SMART" id="SM00710">
    <property type="entry name" value="PbH1"/>
    <property type="match status" value="5"/>
</dbReference>
<reference evidence="7 8" key="1">
    <citation type="submission" date="2016-04" db="EMBL/GenBank/DDBJ databases">
        <title>ATOL: Assembling a taxonomically balanced genome-scale reconstruction of the evolutionary history of the Enterobacteriaceae.</title>
        <authorList>
            <person name="Plunkett G.III."/>
            <person name="Neeno-Eckwall E.C."/>
            <person name="Glasner J.D."/>
            <person name="Perna N.T."/>
        </authorList>
    </citation>
    <scope>NUCLEOTIDE SEQUENCE [LARGE SCALE GENOMIC DNA]</scope>
    <source>
        <strain evidence="7 8">ATCC 51603</strain>
    </source>
</reference>
<dbReference type="GO" id="GO:0004650">
    <property type="term" value="F:polygalacturonase activity"/>
    <property type="evidence" value="ECO:0007669"/>
    <property type="project" value="UniProtKB-EC"/>
</dbReference>
<dbReference type="InterPro" id="IPR011050">
    <property type="entry name" value="Pectin_lyase_fold/virulence"/>
</dbReference>
<keyword evidence="8" id="KW-1185">Reference proteome</keyword>
<feature type="domain" description="Rhamnogalacturonase A/B/Epimerase-like pectate lyase" evidence="6">
    <location>
        <begin position="31"/>
        <end position="75"/>
    </location>
</feature>
<feature type="domain" description="SLH" evidence="5">
    <location>
        <begin position="597"/>
        <end position="631"/>
    </location>
</feature>
<evidence type="ECO:0000256" key="3">
    <source>
        <dbReference type="ARBA" id="ARBA00023295"/>
    </source>
</evidence>
<dbReference type="InterPro" id="IPR024535">
    <property type="entry name" value="RHGA/B-epi-like_pectate_lyase"/>
</dbReference>
<name>A0A1B7JPT4_9ENTR</name>
<evidence type="ECO:0000256" key="2">
    <source>
        <dbReference type="ARBA" id="ARBA00022801"/>
    </source>
</evidence>
<dbReference type="PROSITE" id="PS00502">
    <property type="entry name" value="POLYGALACTURONASE"/>
    <property type="match status" value="1"/>
</dbReference>
<dbReference type="InterPro" id="IPR001119">
    <property type="entry name" value="SLH_dom"/>
</dbReference>
<sequence length="720" mass="79991">MTTNPCAVLSVEEEQNILARIHDPRIPSAEVNVRDFGAVGDGVTLDTQAIQRAIVHLHRQGGGRVIVPAGRYLTGSLALLSHINLHLDSPQSVLLFTTETTEAHYPLAFGHWECSPLWNYRALIYACDAQNIALTGRGVLDGQASDSVWWNWTHQIEHAWSTSARNLQRPASLRLREMNLSGVPVAERRFGDGHYLRPMFIQTLRCQNVLLEGVTLRNSPMWQVNPVMCRNVTVRRMTLRSHGHNNDGVDPESCCDVLIEDNLFDSGDDCIAIKSGRDRDGREANIPCENIIIRNNRFADGHGGIALGSEMSGGIRNVFAVGNEFDSPALTYPLRLKANALRGGVIENIWLRHSRVKRVRDAVVHATMNYAEGVYGSHLPRFRNIVIEDLEASGGEYGLFIEGLAQSPIEGLVLKDIRITDVDHPLHAAHWGGGVKMENVTINGLAYPRPVQLFIRGLPQVGDYLRAIAQLPGDDEAVLRYSWWLGKTAEGPMTPLGEGGILALTPTMAGRFVRCRVNHGEMSLLSKPWLIQPEGSIDLASANSVNSGILRARGVIDEEGGAECITRFELAQMIVRLWGLQYQPSNGIVIQDIAPDSVWYPGIAALIQRGMMALVQGKFLPCRPIRREEAATVAMMSCGVSYRNASTMLQSTFTDGRILRDIYLTNAQRAVAFGFMRCDEEGRFRPRRYLRRNEALEMLLMMGHFMGDQDAPQRQVKPLC</sequence>
<dbReference type="PANTHER" id="PTHR31339">
    <property type="entry name" value="PECTIN LYASE-RELATED"/>
    <property type="match status" value="1"/>
</dbReference>
<keyword evidence="2 4" id="KW-0378">Hydrolase</keyword>